<dbReference type="GO" id="GO:0006396">
    <property type="term" value="P:RNA processing"/>
    <property type="evidence" value="ECO:0007669"/>
    <property type="project" value="TreeGrafter"/>
</dbReference>
<protein>
    <submittedName>
        <fullName evidence="5">Ankyrin repeat domain-containing protein</fullName>
    </submittedName>
</protein>
<sequence>MSDAKVSSKLPTFPSQHTPPNDSKTADKGNGPLVSARSRADAVTGGIKATRLIDESSTTSTSTQPRVVTSVPKLKNHSPAYGATQPKAAPSSSSASSSALSTPPARTGPERLDFSKPETIGMVERQAPRGDIHVLAGMIEQGAAKYVSADCRNILMARMVFDRSLKRDERRSLVETLLDAGAHAGGAYDGTPHITGAAFQGNLDLVLLLAQRGADINAKDYKGNTALMNFAQHSDDDEGQLCIISLQRLELNANIVNGRGQNALLMAAEKGNAKCMQTLTRLESKLGQKDNKHQGLLISAVCSNKIDAVRVALEANVKVDQRDKNNETALFHAISNRAPDIVSLLIESGADVNKRNHKGETPLFIACKVGCPDKIIEALLNAGAKPDILDRKGRSPISMANAQDSGRYKALFDKFEGKSSDAAGRARNAEAGRQPENQDRKTLFDAIASSNFQRVFDALQYGDLVINEPDREGITPLMHACKTKCSDEIIKLLLRFGADPEQKNRKGQSAIDFVPEARRTEFEHFFTQQYINSL</sequence>
<evidence type="ECO:0000313" key="5">
    <source>
        <dbReference type="EMBL" id="MBK4738257.1"/>
    </source>
</evidence>
<feature type="region of interest" description="Disordered" evidence="4">
    <location>
        <begin position="1"/>
        <end position="114"/>
    </location>
</feature>
<dbReference type="InterPro" id="IPR036770">
    <property type="entry name" value="Ankyrin_rpt-contain_sf"/>
</dbReference>
<evidence type="ECO:0000256" key="3">
    <source>
        <dbReference type="PROSITE-ProRule" id="PRU00023"/>
    </source>
</evidence>
<dbReference type="EMBL" id="JAEPBG010000018">
    <property type="protein sequence ID" value="MBK4738257.1"/>
    <property type="molecule type" value="Genomic_DNA"/>
</dbReference>
<proteinExistence type="predicted"/>
<name>A0A934T2H9_9BURK</name>
<dbReference type="InterPro" id="IPR002110">
    <property type="entry name" value="Ankyrin_rpt"/>
</dbReference>
<evidence type="ECO:0000256" key="2">
    <source>
        <dbReference type="ARBA" id="ARBA00023043"/>
    </source>
</evidence>
<reference evidence="5" key="1">
    <citation type="submission" date="2021-01" db="EMBL/GenBank/DDBJ databases">
        <title>Genome sequence of strain Noviherbaspirillum sp. DKR-6.</title>
        <authorList>
            <person name="Chaudhary D.K."/>
        </authorList>
    </citation>
    <scope>NUCLEOTIDE SEQUENCE</scope>
    <source>
        <strain evidence="5">DKR-6</strain>
    </source>
</reference>
<dbReference type="Pfam" id="PF13857">
    <property type="entry name" value="Ank_5"/>
    <property type="match status" value="1"/>
</dbReference>
<dbReference type="PROSITE" id="PS50088">
    <property type="entry name" value="ANK_REPEAT"/>
    <property type="match status" value="4"/>
</dbReference>
<keyword evidence="6" id="KW-1185">Reference proteome</keyword>
<feature type="compositionally biased region" description="Low complexity" evidence="4">
    <location>
        <begin position="88"/>
        <end position="105"/>
    </location>
</feature>
<keyword evidence="1" id="KW-0677">Repeat</keyword>
<feature type="repeat" description="ANK" evidence="3">
    <location>
        <begin position="472"/>
        <end position="505"/>
    </location>
</feature>
<feature type="repeat" description="ANK" evidence="3">
    <location>
        <begin position="189"/>
        <end position="221"/>
    </location>
</feature>
<dbReference type="PRINTS" id="PR01415">
    <property type="entry name" value="ANKYRIN"/>
</dbReference>
<feature type="compositionally biased region" description="Polar residues" evidence="4">
    <location>
        <begin position="9"/>
        <end position="23"/>
    </location>
</feature>
<evidence type="ECO:0000313" key="6">
    <source>
        <dbReference type="Proteomes" id="UP000622890"/>
    </source>
</evidence>
<dbReference type="Proteomes" id="UP000622890">
    <property type="component" value="Unassembled WGS sequence"/>
</dbReference>
<dbReference type="Pfam" id="PF12796">
    <property type="entry name" value="Ank_2"/>
    <property type="match status" value="2"/>
</dbReference>
<dbReference type="SMART" id="SM00248">
    <property type="entry name" value="ANK"/>
    <property type="match status" value="6"/>
</dbReference>
<keyword evidence="2 3" id="KW-0040">ANK repeat</keyword>
<dbReference type="PANTHER" id="PTHR24141:SF1">
    <property type="entry name" value="2-5A-DEPENDENT RIBONUCLEASE"/>
    <property type="match status" value="1"/>
</dbReference>
<organism evidence="5 6">
    <name type="scientific">Noviherbaspirillum pedocola</name>
    <dbReference type="NCBI Taxonomy" id="2801341"/>
    <lineage>
        <taxon>Bacteria</taxon>
        <taxon>Pseudomonadati</taxon>
        <taxon>Pseudomonadota</taxon>
        <taxon>Betaproteobacteria</taxon>
        <taxon>Burkholderiales</taxon>
        <taxon>Oxalobacteraceae</taxon>
        <taxon>Noviherbaspirillum</taxon>
    </lineage>
</organism>
<feature type="repeat" description="ANK" evidence="3">
    <location>
        <begin position="325"/>
        <end position="357"/>
    </location>
</feature>
<comment type="caution">
    <text evidence="5">The sequence shown here is derived from an EMBL/GenBank/DDBJ whole genome shotgun (WGS) entry which is preliminary data.</text>
</comment>
<feature type="compositionally biased region" description="Polar residues" evidence="4">
    <location>
        <begin position="55"/>
        <end position="67"/>
    </location>
</feature>
<evidence type="ECO:0000256" key="1">
    <source>
        <dbReference type="ARBA" id="ARBA00022737"/>
    </source>
</evidence>
<dbReference type="GO" id="GO:0003723">
    <property type="term" value="F:RNA binding"/>
    <property type="evidence" value="ECO:0007669"/>
    <property type="project" value="TreeGrafter"/>
</dbReference>
<evidence type="ECO:0000256" key="4">
    <source>
        <dbReference type="SAM" id="MobiDB-lite"/>
    </source>
</evidence>
<dbReference type="RefSeq" id="WP_200597308.1">
    <property type="nucleotide sequence ID" value="NZ_JAEPBG010000018.1"/>
</dbReference>
<dbReference type="AlphaFoldDB" id="A0A934T2H9"/>
<accession>A0A934T2H9</accession>
<dbReference type="PROSITE" id="PS50297">
    <property type="entry name" value="ANK_REP_REGION"/>
    <property type="match status" value="4"/>
</dbReference>
<dbReference type="Gene3D" id="1.25.40.20">
    <property type="entry name" value="Ankyrin repeat-containing domain"/>
    <property type="match status" value="3"/>
</dbReference>
<dbReference type="PANTHER" id="PTHR24141">
    <property type="entry name" value="2-5A-DEPENDENT RIBONUCLEASE"/>
    <property type="match status" value="1"/>
</dbReference>
<gene>
    <name evidence="5" type="ORF">JJB74_26845</name>
</gene>
<dbReference type="GO" id="GO:0004540">
    <property type="term" value="F:RNA nuclease activity"/>
    <property type="evidence" value="ECO:0007669"/>
    <property type="project" value="TreeGrafter"/>
</dbReference>
<dbReference type="SUPFAM" id="SSF48403">
    <property type="entry name" value="Ankyrin repeat"/>
    <property type="match status" value="1"/>
</dbReference>
<feature type="repeat" description="ANK" evidence="3">
    <location>
        <begin position="358"/>
        <end position="391"/>
    </location>
</feature>